<comment type="similarity">
    <text evidence="2">Belongs to the glycosyltransferase 31 family.</text>
</comment>
<dbReference type="GeneID" id="106168328"/>
<dbReference type="AlphaFoldDB" id="A0A1S3IZ34"/>
<name>A0A1S3IZ34_LINAN</name>
<dbReference type="GO" id="GO:0016020">
    <property type="term" value="C:membrane"/>
    <property type="evidence" value="ECO:0007669"/>
    <property type="project" value="UniProtKB-SubCell"/>
</dbReference>
<dbReference type="Gene3D" id="3.90.550.50">
    <property type="match status" value="2"/>
</dbReference>
<keyword evidence="4" id="KW-0808">Transferase</keyword>
<keyword evidence="6" id="KW-0735">Signal-anchor</keyword>
<feature type="domain" description="Fringe-like glycosyltransferase" evidence="12">
    <location>
        <begin position="139"/>
        <end position="385"/>
    </location>
</feature>
<evidence type="ECO:0000256" key="7">
    <source>
        <dbReference type="ARBA" id="ARBA00022989"/>
    </source>
</evidence>
<dbReference type="Pfam" id="PF02434">
    <property type="entry name" value="Fringe"/>
    <property type="match status" value="2"/>
</dbReference>
<dbReference type="InterPro" id="IPR003378">
    <property type="entry name" value="Fringe-like_glycosylTrfase"/>
</dbReference>
<dbReference type="RefSeq" id="XP_013402809.1">
    <property type="nucleotide sequence ID" value="XM_013547355.1"/>
</dbReference>
<keyword evidence="8 11" id="KW-0472">Membrane</keyword>
<dbReference type="GO" id="GO:0012505">
    <property type="term" value="C:endomembrane system"/>
    <property type="evidence" value="ECO:0007669"/>
    <property type="project" value="UniProtKB-SubCell"/>
</dbReference>
<evidence type="ECO:0000256" key="5">
    <source>
        <dbReference type="ARBA" id="ARBA00022692"/>
    </source>
</evidence>
<sequence>MRCSLKRSAQLAMLTLVVFSLHLIYWRNDAFLEEKYKPQSLGEQHGDKKLANFRQEPVQSPKTVRTSDIDQRVNDLRVKREVEKIALPHRKNLQYIPVDNRSPQLQEETHHRKTNLSKFSKRVYKSRATTLSMNSVFRKTDLTDVFFSVKTTGAFHSSRLSLLLNTWVMFVKDQTYFFTDKEDPDLNRKLNGHLINTQCQSGHTRSALCCKMAVEYDVFMESQKRWFCHVDDDTYVNVPKLLEMLQNYNHTDDWYIGKPSMGHPLEIEEKDHIGHKIAFWFATGGAGFCISRGLALKMLPHAGGGRLNRACEKIRLPDDCTVGYIIGHILKTKLTVIQAFHSHLEGLQLLNPLDFRNQVTFSYSTYGSRMNVVNVKGFDKTEDPTSLKMFFLLTLRWFCHVDDDTYVNVPKLLEMLQNYNHTDDWYIGKPSMGHPLEIEEKDHIGHKIAFWFATGGAGFCISRGLALKMMPHAGGGRLNRACEKIRLPDDCTVGYIIGHILKTKLTVIQAFHSHLEGLQLLNPLDFRNQVTFSYSTYGSRMNVVNVKGFDKTEDPTRLKSIHCHLFPYLKDCDAIKGRRLHGR</sequence>
<keyword evidence="5 11" id="KW-0812">Transmembrane</keyword>
<dbReference type="Proteomes" id="UP000085678">
    <property type="component" value="Unplaced"/>
</dbReference>
<feature type="transmembrane region" description="Helical" evidence="11">
    <location>
        <begin position="9"/>
        <end position="26"/>
    </location>
</feature>
<dbReference type="KEGG" id="lak:106168328"/>
<proteinExistence type="inferred from homology"/>
<feature type="region of interest" description="Disordered" evidence="10">
    <location>
        <begin position="43"/>
        <end position="66"/>
    </location>
</feature>
<dbReference type="InParanoid" id="A0A1S3IZ34"/>
<evidence type="ECO:0000256" key="2">
    <source>
        <dbReference type="ARBA" id="ARBA00008661"/>
    </source>
</evidence>
<evidence type="ECO:0000256" key="1">
    <source>
        <dbReference type="ARBA" id="ARBA00004606"/>
    </source>
</evidence>
<dbReference type="GO" id="GO:0016757">
    <property type="term" value="F:glycosyltransferase activity"/>
    <property type="evidence" value="ECO:0007669"/>
    <property type="project" value="UniProtKB-KW"/>
</dbReference>
<feature type="domain" description="Fringe-like glycosyltransferase" evidence="12">
    <location>
        <begin position="389"/>
        <end position="557"/>
    </location>
</feature>
<reference evidence="14" key="1">
    <citation type="submission" date="2025-08" db="UniProtKB">
        <authorList>
            <consortium name="RefSeq"/>
        </authorList>
    </citation>
    <scope>IDENTIFICATION</scope>
    <source>
        <tissue evidence="14">Gonads</tissue>
    </source>
</reference>
<keyword evidence="13" id="KW-1185">Reference proteome</keyword>
<dbReference type="PANTHER" id="PTHR10811">
    <property type="entry name" value="FRINGE-RELATED"/>
    <property type="match status" value="1"/>
</dbReference>
<dbReference type="OrthoDB" id="8959630at2759"/>
<evidence type="ECO:0000259" key="12">
    <source>
        <dbReference type="Pfam" id="PF02434"/>
    </source>
</evidence>
<keyword evidence="7 11" id="KW-1133">Transmembrane helix</keyword>
<evidence type="ECO:0000256" key="4">
    <source>
        <dbReference type="ARBA" id="ARBA00022679"/>
    </source>
</evidence>
<evidence type="ECO:0000256" key="9">
    <source>
        <dbReference type="ARBA" id="ARBA00037847"/>
    </source>
</evidence>
<evidence type="ECO:0000256" key="8">
    <source>
        <dbReference type="ARBA" id="ARBA00023136"/>
    </source>
</evidence>
<evidence type="ECO:0000313" key="14">
    <source>
        <dbReference type="RefSeq" id="XP_013402809.1"/>
    </source>
</evidence>
<evidence type="ECO:0000256" key="10">
    <source>
        <dbReference type="SAM" id="MobiDB-lite"/>
    </source>
</evidence>
<comment type="subcellular location">
    <subcellularLocation>
        <location evidence="9">Endomembrane system</location>
        <topology evidence="9">Single-pass membrane protein</topology>
    </subcellularLocation>
    <subcellularLocation>
        <location evidence="1">Membrane</location>
        <topology evidence="1">Single-pass type II membrane protein</topology>
    </subcellularLocation>
</comment>
<organism evidence="13 14">
    <name type="scientific">Lingula anatina</name>
    <name type="common">Brachiopod</name>
    <name type="synonym">Lingula unguis</name>
    <dbReference type="NCBI Taxonomy" id="7574"/>
    <lineage>
        <taxon>Eukaryota</taxon>
        <taxon>Metazoa</taxon>
        <taxon>Spiralia</taxon>
        <taxon>Lophotrochozoa</taxon>
        <taxon>Brachiopoda</taxon>
        <taxon>Linguliformea</taxon>
        <taxon>Lingulata</taxon>
        <taxon>Lingulida</taxon>
        <taxon>Linguloidea</taxon>
        <taxon>Lingulidae</taxon>
        <taxon>Lingula</taxon>
    </lineage>
</organism>
<gene>
    <name evidence="14" type="primary">LOC106168328</name>
</gene>
<evidence type="ECO:0000256" key="11">
    <source>
        <dbReference type="SAM" id="Phobius"/>
    </source>
</evidence>
<evidence type="ECO:0000313" key="13">
    <source>
        <dbReference type="Proteomes" id="UP000085678"/>
    </source>
</evidence>
<evidence type="ECO:0000256" key="6">
    <source>
        <dbReference type="ARBA" id="ARBA00022968"/>
    </source>
</evidence>
<evidence type="ECO:0000256" key="3">
    <source>
        <dbReference type="ARBA" id="ARBA00022676"/>
    </source>
</evidence>
<accession>A0A1S3IZ34</accession>
<keyword evidence="3" id="KW-0328">Glycosyltransferase</keyword>
<protein>
    <submittedName>
        <fullName evidence="14">Beta-1,3-N-acetylglucosaminyltransferase lunatic fringe</fullName>
    </submittedName>
</protein>
<dbReference type="STRING" id="7574.A0A1S3IZ34"/>